<accession>A0A5Q0QBN8</accession>
<reference evidence="2 3" key="1">
    <citation type="submission" date="2019-10" db="EMBL/GenBank/DDBJ databases">
        <authorList>
            <person name="Dong K."/>
        </authorList>
    </citation>
    <scope>NUCLEOTIDE SEQUENCE [LARGE SCALE GENOMIC DNA]</scope>
    <source>
        <strain evidence="3">dk4302</strain>
    </source>
</reference>
<dbReference type="Gene3D" id="2.30.110.10">
    <property type="entry name" value="Electron Transport, Fmn-binding Protein, Chain A"/>
    <property type="match status" value="1"/>
</dbReference>
<dbReference type="InterPro" id="IPR012349">
    <property type="entry name" value="Split_barrel_FMN-bd"/>
</dbReference>
<evidence type="ECO:0000259" key="1">
    <source>
        <dbReference type="Pfam" id="PF16242"/>
    </source>
</evidence>
<sequence>MSTENLTNQEAIEKLRKMVDKIDIGMLCSFKKDEKRPHAVPMSRQEVDEEGNIWYLFSKASETFENLQKDQQVTLIYSQPKDYEFITINGNAEISRDEARIEKYWNKMMEGWFEKGKEDPNIQVLKIVPSDAYYWDSESNKLVTLMKVAANAITGNNFEVGRDGKLSL</sequence>
<dbReference type="EMBL" id="CP045652">
    <property type="protein sequence ID" value="QGA26973.1"/>
    <property type="molecule type" value="Genomic_DNA"/>
</dbReference>
<proteinExistence type="predicted"/>
<dbReference type="AlphaFoldDB" id="A0A5Q0QBN8"/>
<dbReference type="Pfam" id="PF16242">
    <property type="entry name" value="Pyrid_ox_like"/>
    <property type="match status" value="1"/>
</dbReference>
<dbReference type="SUPFAM" id="SSF50475">
    <property type="entry name" value="FMN-binding split barrel"/>
    <property type="match status" value="1"/>
</dbReference>
<feature type="domain" description="General stress protein FMN-binding split barrel" evidence="1">
    <location>
        <begin position="10"/>
        <end position="158"/>
    </location>
</feature>
<protein>
    <submittedName>
        <fullName evidence="2">General stress protein</fullName>
    </submittedName>
</protein>
<name>A0A5Q0QBN8_9SPHI</name>
<dbReference type="RefSeq" id="WP_153511815.1">
    <property type="nucleotide sequence ID" value="NZ_CP045652.1"/>
</dbReference>
<dbReference type="PANTHER" id="PTHR34818:SF1">
    <property type="entry name" value="PROTEIN BLI-3"/>
    <property type="match status" value="1"/>
</dbReference>
<dbReference type="Proteomes" id="UP000326921">
    <property type="component" value="Chromosome"/>
</dbReference>
<keyword evidence="3" id="KW-1185">Reference proteome</keyword>
<dbReference type="InterPro" id="IPR038725">
    <property type="entry name" value="YdaG_split_barrel_FMN-bd"/>
</dbReference>
<evidence type="ECO:0000313" key="3">
    <source>
        <dbReference type="Proteomes" id="UP000326921"/>
    </source>
</evidence>
<dbReference type="KEGG" id="sphe:GFH32_11880"/>
<dbReference type="PANTHER" id="PTHR34818">
    <property type="entry name" value="PROTEIN BLI-3"/>
    <property type="match status" value="1"/>
</dbReference>
<evidence type="ECO:0000313" key="2">
    <source>
        <dbReference type="EMBL" id="QGA26973.1"/>
    </source>
</evidence>
<organism evidence="2 3">
    <name type="scientific">Sphingobacterium zhuxiongii</name>
    <dbReference type="NCBI Taxonomy" id="2662364"/>
    <lineage>
        <taxon>Bacteria</taxon>
        <taxon>Pseudomonadati</taxon>
        <taxon>Bacteroidota</taxon>
        <taxon>Sphingobacteriia</taxon>
        <taxon>Sphingobacteriales</taxon>
        <taxon>Sphingobacteriaceae</taxon>
        <taxon>Sphingobacterium</taxon>
    </lineage>
</organism>
<dbReference type="InterPro" id="IPR052917">
    <property type="entry name" value="Stress-Dev_Protein"/>
</dbReference>
<gene>
    <name evidence="2" type="ORF">GFH32_11880</name>
</gene>